<evidence type="ECO:0000256" key="1">
    <source>
        <dbReference type="ARBA" id="ARBA00005165"/>
    </source>
</evidence>
<feature type="binding site" evidence="13">
    <location>
        <position position="405"/>
    </location>
    <ligand>
        <name>4-amino-2-methyl-5-(diphosphooxymethyl)pyrimidine</name>
        <dbReference type="ChEBI" id="CHEBI:57841"/>
    </ligand>
</feature>
<evidence type="ECO:0000313" key="17">
    <source>
        <dbReference type="Proteomes" id="UP000247689"/>
    </source>
</evidence>
<evidence type="ECO:0000256" key="9">
    <source>
        <dbReference type="ARBA" id="ARBA00023268"/>
    </source>
</evidence>
<proteinExistence type="inferred from homology"/>
<keyword evidence="8 13" id="KW-0784">Thiamine biosynthesis</keyword>
<dbReference type="PANTHER" id="PTHR20858">
    <property type="entry name" value="PHOSPHOMETHYLPYRIMIDINE KINASE"/>
    <property type="match status" value="1"/>
</dbReference>
<dbReference type="Pfam" id="PF02581">
    <property type="entry name" value="TMP-TENI"/>
    <property type="match status" value="1"/>
</dbReference>
<dbReference type="Gene3D" id="3.40.1190.20">
    <property type="match status" value="1"/>
</dbReference>
<feature type="domain" description="Pyridoxamine kinase/Phosphomethylpyrimidine kinase" evidence="15">
    <location>
        <begin position="21"/>
        <end position="268"/>
    </location>
</feature>
<reference evidence="16 17" key="1">
    <citation type="submission" date="2018-05" db="EMBL/GenBank/DDBJ databases">
        <title>Kangiella spongicola genome sequence.</title>
        <authorList>
            <person name="Maclea K.S."/>
            <person name="Goen A.E."/>
            <person name="Kelley C."/>
            <person name="Underriner A."/>
            <person name="Silverwood T."/>
            <person name="Trachtenberg A.M."/>
        </authorList>
    </citation>
    <scope>NUCLEOTIDE SEQUENCE [LARGE SCALE GENOMIC DNA]</scope>
    <source>
        <strain evidence="16 17">ATCC BAA-2076</strain>
    </source>
</reference>
<evidence type="ECO:0000256" key="3">
    <source>
        <dbReference type="ARBA" id="ARBA00022723"/>
    </source>
</evidence>
<comment type="function">
    <text evidence="13">Condenses 4-methyl-5-(beta-hydroxyethyl)thiazole monophosphate (THZ-P) and 2-methyl-4-amino-5-hydroxymethyl pyrimidine pyrophosphate (HMP-PP) to form thiamine monophosphate (TMP).</text>
</comment>
<feature type="binding site" evidence="13">
    <location>
        <position position="463"/>
    </location>
    <ligand>
        <name>2-[(2R,5Z)-2-carboxy-4-methylthiazol-5(2H)-ylidene]ethyl phosphate</name>
        <dbReference type="ChEBI" id="CHEBI:62899"/>
    </ligand>
</feature>
<dbReference type="HAMAP" id="MF_00097">
    <property type="entry name" value="TMP_synthase"/>
    <property type="match status" value="1"/>
</dbReference>
<dbReference type="GO" id="GO:0005829">
    <property type="term" value="C:cytosol"/>
    <property type="evidence" value="ECO:0007669"/>
    <property type="project" value="TreeGrafter"/>
</dbReference>
<dbReference type="EMBL" id="QICH01000001">
    <property type="protein sequence ID" value="PXF64262.1"/>
    <property type="molecule type" value="Genomic_DNA"/>
</dbReference>
<gene>
    <name evidence="13" type="primary">thiE</name>
    <name evidence="16" type="ORF">DL796_03760</name>
</gene>
<evidence type="ECO:0000256" key="6">
    <source>
        <dbReference type="ARBA" id="ARBA00022840"/>
    </source>
</evidence>
<dbReference type="GO" id="GO:0008972">
    <property type="term" value="F:phosphomethylpyrimidine kinase activity"/>
    <property type="evidence" value="ECO:0007669"/>
    <property type="project" value="InterPro"/>
</dbReference>
<name>A0A318D4M3_9GAMM</name>
<dbReference type="Pfam" id="PF08543">
    <property type="entry name" value="Phos_pyr_kin"/>
    <property type="match status" value="1"/>
</dbReference>
<feature type="domain" description="Thiamine phosphate synthase/TenI" evidence="14">
    <location>
        <begin position="318"/>
        <end position="486"/>
    </location>
</feature>
<dbReference type="InterPro" id="IPR013785">
    <property type="entry name" value="Aldolase_TIM"/>
</dbReference>
<dbReference type="GO" id="GO:0009228">
    <property type="term" value="P:thiamine biosynthetic process"/>
    <property type="evidence" value="ECO:0007669"/>
    <property type="project" value="UniProtKB-KW"/>
</dbReference>
<dbReference type="GO" id="GO:0009229">
    <property type="term" value="P:thiamine diphosphate biosynthetic process"/>
    <property type="evidence" value="ECO:0007669"/>
    <property type="project" value="UniProtKB-UniRule"/>
</dbReference>
<dbReference type="Proteomes" id="UP000247689">
    <property type="component" value="Unassembled WGS sequence"/>
</dbReference>
<dbReference type="PANTHER" id="PTHR20858:SF17">
    <property type="entry name" value="HYDROXYMETHYLPYRIMIDINE_PHOSPHOMETHYLPYRIMIDINE KINASE THI20-RELATED"/>
    <property type="match status" value="1"/>
</dbReference>
<dbReference type="EC" id="2.5.1.3" evidence="13"/>
<dbReference type="Gene3D" id="3.20.20.70">
    <property type="entry name" value="Aldolase class I"/>
    <property type="match status" value="1"/>
</dbReference>
<dbReference type="SUPFAM" id="SSF53613">
    <property type="entry name" value="Ribokinase-like"/>
    <property type="match status" value="1"/>
</dbReference>
<dbReference type="RefSeq" id="WP_110200107.1">
    <property type="nucleotide sequence ID" value="NZ_QICH01000001.1"/>
</dbReference>
<comment type="similarity">
    <text evidence="13">Belongs to the thiamine-phosphate synthase family.</text>
</comment>
<dbReference type="InterPro" id="IPR036206">
    <property type="entry name" value="ThiamineP_synth_sf"/>
</dbReference>
<evidence type="ECO:0000256" key="11">
    <source>
        <dbReference type="ARBA" id="ARBA00047851"/>
    </source>
</evidence>
<feature type="binding site" evidence="13">
    <location>
        <position position="386"/>
    </location>
    <ligand>
        <name>Mg(2+)</name>
        <dbReference type="ChEBI" id="CHEBI:18420"/>
    </ligand>
</feature>
<sequence>MSNKEQTIDVKPIVWTVAGSDTAGLAGQVADIRAMEALNTHPCMITTAVTAQNNQGVVALNALSYEQINSQFEALKNQLQPEAIKVGLLPTVDALNALSGFLQDYQGQLVLDPVLMSSSGKLLVEEGVMERYPSLFSKTTLITPNIPELAALTGINVCDEASIKAAADKLLEQGVNAVLVKGGHQETIELDDVGEGFVHDYFVSQSQSFWLHQEKQSTENTRGTGCVLASAIAAALAQKYSLEDAVVLGKMLLNQALRNGYSLTSEQGLQKGPLKPLAWPQETGDVPLLTSNMQNPQKYQFPACDEDKPLGLYPVVDRAEWLERLLPLGVTTIQLRVKDLEGEALEEEIRKAVAIAEAHKARLFINDYWQLAIKYNAYGVHLGQEDLEATDVSAIADAGLRLGLSTHCYYEVARAHTIKPSYLACGPVYHTDSKDMPWIPHGIDNLMKWQALLPDYPWVAIGGINLERFPRVVKTGVSGIAMISAITQACDSEAITKTMLELFKA</sequence>
<evidence type="ECO:0000256" key="8">
    <source>
        <dbReference type="ARBA" id="ARBA00022977"/>
    </source>
</evidence>
<dbReference type="UniPathway" id="UPA00060">
    <property type="reaction ID" value="UER00138"/>
</dbReference>
<dbReference type="InterPro" id="IPR022998">
    <property type="entry name" value="ThiamineP_synth_TenI"/>
</dbReference>
<comment type="catalytic activity">
    <reaction evidence="11 13">
        <text>2-(2-carboxy-4-methylthiazol-5-yl)ethyl phosphate + 4-amino-2-methyl-5-(diphosphooxymethyl)pyrimidine + 2 H(+) = thiamine phosphate + CO2 + diphosphate</text>
        <dbReference type="Rhea" id="RHEA:47848"/>
        <dbReference type="ChEBI" id="CHEBI:15378"/>
        <dbReference type="ChEBI" id="CHEBI:16526"/>
        <dbReference type="ChEBI" id="CHEBI:33019"/>
        <dbReference type="ChEBI" id="CHEBI:37575"/>
        <dbReference type="ChEBI" id="CHEBI:57841"/>
        <dbReference type="ChEBI" id="CHEBI:62890"/>
        <dbReference type="EC" id="2.5.1.3"/>
    </reaction>
</comment>
<organism evidence="16 17">
    <name type="scientific">Kangiella spongicola</name>
    <dbReference type="NCBI Taxonomy" id="796379"/>
    <lineage>
        <taxon>Bacteria</taxon>
        <taxon>Pseudomonadati</taxon>
        <taxon>Pseudomonadota</taxon>
        <taxon>Gammaproteobacteria</taxon>
        <taxon>Kangiellales</taxon>
        <taxon>Kangiellaceae</taxon>
        <taxon>Kangiella</taxon>
    </lineage>
</organism>
<dbReference type="InterPro" id="IPR029056">
    <property type="entry name" value="Ribokinase-like"/>
</dbReference>
<comment type="cofactor">
    <cofactor evidence="13">
        <name>Mg(2+)</name>
        <dbReference type="ChEBI" id="CHEBI:18420"/>
    </cofactor>
    <text evidence="13">Binds 1 Mg(2+) ion per subunit.</text>
</comment>
<evidence type="ECO:0000259" key="15">
    <source>
        <dbReference type="Pfam" id="PF08543"/>
    </source>
</evidence>
<dbReference type="InterPro" id="IPR004399">
    <property type="entry name" value="HMP/HMP-P_kinase_dom"/>
</dbReference>
<comment type="catalytic activity">
    <reaction evidence="12 13">
        <text>2-[(2R,5Z)-2-carboxy-4-methylthiazol-5(2H)-ylidene]ethyl phosphate + 4-amino-2-methyl-5-(diphosphooxymethyl)pyrimidine + 2 H(+) = thiamine phosphate + CO2 + diphosphate</text>
        <dbReference type="Rhea" id="RHEA:47844"/>
        <dbReference type="ChEBI" id="CHEBI:15378"/>
        <dbReference type="ChEBI" id="CHEBI:16526"/>
        <dbReference type="ChEBI" id="CHEBI:33019"/>
        <dbReference type="ChEBI" id="CHEBI:37575"/>
        <dbReference type="ChEBI" id="CHEBI:57841"/>
        <dbReference type="ChEBI" id="CHEBI:62899"/>
        <dbReference type="EC" id="2.5.1.3"/>
    </reaction>
</comment>
<evidence type="ECO:0000259" key="14">
    <source>
        <dbReference type="Pfam" id="PF02581"/>
    </source>
</evidence>
<keyword evidence="2 13" id="KW-0808">Transferase</keyword>
<dbReference type="NCBIfam" id="NF002904">
    <property type="entry name" value="PRK03512.1"/>
    <property type="match status" value="1"/>
</dbReference>
<dbReference type="GO" id="GO:0005524">
    <property type="term" value="F:ATP binding"/>
    <property type="evidence" value="ECO:0007669"/>
    <property type="project" value="UniProtKB-KW"/>
</dbReference>
<keyword evidence="9" id="KW-0511">Multifunctional enzyme</keyword>
<keyword evidence="3 13" id="KW-0479">Metal-binding</keyword>
<evidence type="ECO:0000256" key="10">
    <source>
        <dbReference type="ARBA" id="ARBA00047334"/>
    </source>
</evidence>
<dbReference type="AlphaFoldDB" id="A0A318D4M3"/>
<keyword evidence="17" id="KW-1185">Reference proteome</keyword>
<dbReference type="SUPFAM" id="SSF51391">
    <property type="entry name" value="Thiamin phosphate synthase"/>
    <property type="match status" value="1"/>
</dbReference>
<evidence type="ECO:0000256" key="13">
    <source>
        <dbReference type="HAMAP-Rule" id="MF_00097"/>
    </source>
</evidence>
<dbReference type="NCBIfam" id="TIGR00693">
    <property type="entry name" value="thiE"/>
    <property type="match status" value="1"/>
</dbReference>
<accession>A0A318D4M3</accession>
<dbReference type="InterPro" id="IPR034291">
    <property type="entry name" value="TMP_synthase"/>
</dbReference>
<comment type="catalytic activity">
    <reaction evidence="10 13">
        <text>4-methyl-5-(2-phosphooxyethyl)-thiazole + 4-amino-2-methyl-5-(diphosphooxymethyl)pyrimidine + H(+) = thiamine phosphate + diphosphate</text>
        <dbReference type="Rhea" id="RHEA:22328"/>
        <dbReference type="ChEBI" id="CHEBI:15378"/>
        <dbReference type="ChEBI" id="CHEBI:33019"/>
        <dbReference type="ChEBI" id="CHEBI:37575"/>
        <dbReference type="ChEBI" id="CHEBI:57841"/>
        <dbReference type="ChEBI" id="CHEBI:58296"/>
        <dbReference type="EC" id="2.5.1.3"/>
    </reaction>
</comment>
<feature type="binding site" evidence="13">
    <location>
        <position position="366"/>
    </location>
    <ligand>
        <name>4-amino-2-methyl-5-(diphosphooxymethyl)pyrimidine</name>
        <dbReference type="ChEBI" id="CHEBI:57841"/>
    </ligand>
</feature>
<dbReference type="CDD" id="cd00564">
    <property type="entry name" value="TMP_TenI"/>
    <property type="match status" value="1"/>
</dbReference>
<evidence type="ECO:0000256" key="5">
    <source>
        <dbReference type="ARBA" id="ARBA00022777"/>
    </source>
</evidence>
<evidence type="ECO:0000313" key="16">
    <source>
        <dbReference type="EMBL" id="PXF64262.1"/>
    </source>
</evidence>
<keyword evidence="7 13" id="KW-0460">Magnesium</keyword>
<evidence type="ECO:0000256" key="12">
    <source>
        <dbReference type="ARBA" id="ARBA00047883"/>
    </source>
</evidence>
<dbReference type="InterPro" id="IPR013749">
    <property type="entry name" value="PM/HMP-P_kinase-1"/>
</dbReference>
<feature type="binding site" evidence="13">
    <location>
        <begin position="483"/>
        <end position="484"/>
    </location>
    <ligand>
        <name>2-[(2R,5Z)-2-carboxy-4-methylthiazol-5(2H)-ylidene]ethyl phosphate</name>
        <dbReference type="ChEBI" id="CHEBI:62899"/>
    </ligand>
</feature>
<dbReference type="OrthoDB" id="9789949at2"/>
<dbReference type="GO" id="GO:0000287">
    <property type="term" value="F:magnesium ion binding"/>
    <property type="evidence" value="ECO:0007669"/>
    <property type="project" value="UniProtKB-UniRule"/>
</dbReference>
<feature type="binding site" evidence="13">
    <location>
        <begin position="431"/>
        <end position="433"/>
    </location>
    <ligand>
        <name>2-[(2R,5Z)-2-carboxy-4-methylthiazol-5(2H)-ylidene]ethyl phosphate</name>
        <dbReference type="ChEBI" id="CHEBI:62899"/>
    </ligand>
</feature>
<dbReference type="GO" id="GO:0004789">
    <property type="term" value="F:thiamine-phosphate diphosphorylase activity"/>
    <property type="evidence" value="ECO:0007669"/>
    <property type="project" value="UniProtKB-UniRule"/>
</dbReference>
<dbReference type="FunFam" id="3.20.20.70:FF:000064">
    <property type="entry name" value="Thiamine-phosphate synthase"/>
    <property type="match status" value="1"/>
</dbReference>
<evidence type="ECO:0000256" key="2">
    <source>
        <dbReference type="ARBA" id="ARBA00022679"/>
    </source>
</evidence>
<dbReference type="CDD" id="cd01169">
    <property type="entry name" value="HMPP_kinase"/>
    <property type="match status" value="1"/>
</dbReference>
<keyword evidence="4" id="KW-0547">Nucleotide-binding</keyword>
<keyword evidence="6" id="KW-0067">ATP-binding</keyword>
<dbReference type="GO" id="GO:0008902">
    <property type="term" value="F:hydroxymethylpyrimidine kinase activity"/>
    <property type="evidence" value="ECO:0007669"/>
    <property type="project" value="TreeGrafter"/>
</dbReference>
<comment type="pathway">
    <text evidence="1 13">Cofactor biosynthesis; thiamine diphosphate biosynthesis; thiamine phosphate from 4-amino-2-methyl-5-diphosphomethylpyrimidine and 4-methyl-5-(2-phosphoethyl)-thiazole: step 1/1.</text>
</comment>
<feature type="binding site" evidence="13">
    <location>
        <position position="434"/>
    </location>
    <ligand>
        <name>4-amino-2-methyl-5-(diphosphooxymethyl)pyrimidine</name>
        <dbReference type="ChEBI" id="CHEBI:57841"/>
    </ligand>
</feature>
<protein>
    <recommendedName>
        <fullName evidence="13">Thiamine-phosphate synthase</fullName>
        <shortName evidence="13">TP synthase</shortName>
        <shortName evidence="13">TPS</shortName>
        <ecNumber evidence="13">2.5.1.3</ecNumber>
    </recommendedName>
    <alternativeName>
        <fullName evidence="13">Thiamine-phosphate pyrophosphorylase</fullName>
        <shortName evidence="13">TMP pyrophosphorylase</shortName>
        <shortName evidence="13">TMP-PPase</shortName>
    </alternativeName>
</protein>
<feature type="binding site" evidence="13">
    <location>
        <begin position="334"/>
        <end position="338"/>
    </location>
    <ligand>
        <name>4-amino-2-methyl-5-(diphosphooxymethyl)pyrimidine</name>
        <dbReference type="ChEBI" id="CHEBI:57841"/>
    </ligand>
</feature>
<comment type="caution">
    <text evidence="16">The sequence shown here is derived from an EMBL/GenBank/DDBJ whole genome shotgun (WGS) entry which is preliminary data.</text>
</comment>
<keyword evidence="5" id="KW-0418">Kinase</keyword>
<feature type="binding site" evidence="13">
    <location>
        <position position="367"/>
    </location>
    <ligand>
        <name>Mg(2+)</name>
        <dbReference type="ChEBI" id="CHEBI:18420"/>
    </ligand>
</feature>
<evidence type="ECO:0000256" key="4">
    <source>
        <dbReference type="ARBA" id="ARBA00022741"/>
    </source>
</evidence>
<evidence type="ECO:0000256" key="7">
    <source>
        <dbReference type="ARBA" id="ARBA00022842"/>
    </source>
</evidence>